<comment type="subcellular location">
    <subcellularLocation>
        <location evidence="1">Cell membrane</location>
        <topology evidence="1">Multi-pass membrane protein</topology>
    </subcellularLocation>
</comment>
<feature type="transmembrane region" description="Helical" evidence="6">
    <location>
        <begin position="77"/>
        <end position="96"/>
    </location>
</feature>
<keyword evidence="2" id="KW-0813">Transport</keyword>
<reference evidence="8 9" key="1">
    <citation type="submission" date="2019-03" db="EMBL/GenBank/DDBJ databases">
        <title>Genomic Encyclopedia of Type Strains, Phase IV (KMG-IV): sequencing the most valuable type-strain genomes for metagenomic binning, comparative biology and taxonomic classification.</title>
        <authorList>
            <person name="Goeker M."/>
        </authorList>
    </citation>
    <scope>NUCLEOTIDE SEQUENCE [LARGE SCALE GENOMIC DNA]</scope>
    <source>
        <strain evidence="8 9">DSM 17974</strain>
    </source>
</reference>
<dbReference type="PROSITE" id="PS50850">
    <property type="entry name" value="MFS"/>
    <property type="match status" value="1"/>
</dbReference>
<dbReference type="SUPFAM" id="SSF103473">
    <property type="entry name" value="MFS general substrate transporter"/>
    <property type="match status" value="1"/>
</dbReference>
<evidence type="ECO:0000256" key="4">
    <source>
        <dbReference type="ARBA" id="ARBA00022989"/>
    </source>
</evidence>
<protein>
    <submittedName>
        <fullName evidence="8">EmrB/QacA subfamily drug resistance transporter</fullName>
    </submittedName>
</protein>
<dbReference type="PANTHER" id="PTHR42718:SF9">
    <property type="entry name" value="MAJOR FACILITATOR SUPERFAMILY MULTIDRUG TRANSPORTER MFSC"/>
    <property type="match status" value="1"/>
</dbReference>
<evidence type="ECO:0000256" key="3">
    <source>
        <dbReference type="ARBA" id="ARBA00022692"/>
    </source>
</evidence>
<accession>A0A4R8LRI3</accession>
<dbReference type="EMBL" id="SORF01000003">
    <property type="protein sequence ID" value="TDY50068.1"/>
    <property type="molecule type" value="Genomic_DNA"/>
</dbReference>
<feature type="domain" description="Major facilitator superfamily (MFS) profile" evidence="7">
    <location>
        <begin position="11"/>
        <end position="471"/>
    </location>
</feature>
<dbReference type="OrthoDB" id="9816041at2"/>
<name>A0A4R8LRI3_9BACL</name>
<dbReference type="InterPro" id="IPR020846">
    <property type="entry name" value="MFS_dom"/>
</dbReference>
<dbReference type="InterPro" id="IPR036259">
    <property type="entry name" value="MFS_trans_sf"/>
</dbReference>
<feature type="transmembrane region" description="Helical" evidence="6">
    <location>
        <begin position="354"/>
        <end position="372"/>
    </location>
</feature>
<evidence type="ECO:0000313" key="8">
    <source>
        <dbReference type="EMBL" id="TDY50068.1"/>
    </source>
</evidence>
<keyword evidence="4 6" id="KW-1133">Transmembrane helix</keyword>
<dbReference type="Proteomes" id="UP000294581">
    <property type="component" value="Unassembled WGS sequence"/>
</dbReference>
<dbReference type="Gene3D" id="1.20.1720.10">
    <property type="entry name" value="Multidrug resistance protein D"/>
    <property type="match status" value="1"/>
</dbReference>
<keyword evidence="5 6" id="KW-0472">Membrane</keyword>
<dbReference type="InterPro" id="IPR011701">
    <property type="entry name" value="MFS"/>
</dbReference>
<keyword evidence="9" id="KW-1185">Reference proteome</keyword>
<proteinExistence type="predicted"/>
<comment type="caution">
    <text evidence="8">The sequence shown here is derived from an EMBL/GenBank/DDBJ whole genome shotgun (WGS) entry which is preliminary data.</text>
</comment>
<feature type="transmembrane region" description="Helical" evidence="6">
    <location>
        <begin position="136"/>
        <end position="159"/>
    </location>
</feature>
<dbReference type="RefSeq" id="WP_134158800.1">
    <property type="nucleotide sequence ID" value="NZ_BSUS01000001.1"/>
</dbReference>
<dbReference type="Gene3D" id="1.20.1250.20">
    <property type="entry name" value="MFS general substrate transporter like domains"/>
    <property type="match status" value="1"/>
</dbReference>
<gene>
    <name evidence="8" type="ORF">C7445_103112</name>
</gene>
<dbReference type="AlphaFoldDB" id="A0A4R8LRI3"/>
<evidence type="ECO:0000256" key="1">
    <source>
        <dbReference type="ARBA" id="ARBA00004651"/>
    </source>
</evidence>
<dbReference type="Pfam" id="PF07690">
    <property type="entry name" value="MFS_1"/>
    <property type="match status" value="1"/>
</dbReference>
<dbReference type="CDD" id="cd17321">
    <property type="entry name" value="MFS_MMR_MDR_like"/>
    <property type="match status" value="1"/>
</dbReference>
<evidence type="ECO:0000256" key="6">
    <source>
        <dbReference type="SAM" id="Phobius"/>
    </source>
</evidence>
<feature type="transmembrane region" description="Helical" evidence="6">
    <location>
        <begin position="165"/>
        <end position="184"/>
    </location>
</feature>
<evidence type="ECO:0000259" key="7">
    <source>
        <dbReference type="PROSITE" id="PS50850"/>
    </source>
</evidence>
<sequence length="479" mass="51783">MTKENTRKWAILAVVTLVSFVTNVDATIVVIGLPTLIRDLKMTIATGMWTITSYLVTSTIFLLPAGRWADVVGTKRIFVWGFALFTMATICCGLSHSSATLIGFRLIQGAGAALALATATPIIIRTFPREQLGFALGINSTSWVIGSIVGPVAGGALISGFGWRSIFFVSAPFALIGLLGGWLLRKEPTAQIRSKTDWTGTFTFGLGLTSLLMAFSQAPVWGWTSMSVLGLFGITGLCWIAFVIVESKVQDPLFNLKLFSYRHYTTGLGMTLCYCIGYFSISTLLALYLQGAQHLSPFRSGLLLLPLSAPQLLMGPFGGKLADRLGPVRLLLVGITVIAFAVLLLGNIGERTSIPYITIPLFIISVANGLAWPSLAKAVLSAAPQEQAGLASGMFYTVYNIGRAVSQSLALMMVELSVTPRIASQMFIGMGMQTITTKSAFVHVTDTGFRMYTLFFVVALLLGFFLLRPQRLKTILRNQ</sequence>
<feature type="transmembrane region" description="Helical" evidence="6">
    <location>
        <begin position="196"/>
        <end position="215"/>
    </location>
</feature>
<feature type="transmembrane region" description="Helical" evidence="6">
    <location>
        <begin position="449"/>
        <end position="467"/>
    </location>
</feature>
<evidence type="ECO:0000256" key="5">
    <source>
        <dbReference type="ARBA" id="ARBA00023136"/>
    </source>
</evidence>
<dbReference type="GO" id="GO:0005886">
    <property type="term" value="C:plasma membrane"/>
    <property type="evidence" value="ECO:0007669"/>
    <property type="project" value="UniProtKB-SubCell"/>
</dbReference>
<dbReference type="PANTHER" id="PTHR42718">
    <property type="entry name" value="MAJOR FACILITATOR SUPERFAMILY MULTIDRUG TRANSPORTER MFSC"/>
    <property type="match status" value="1"/>
</dbReference>
<dbReference type="PRINTS" id="PR01036">
    <property type="entry name" value="TCRTETB"/>
</dbReference>
<keyword evidence="3 6" id="KW-0812">Transmembrane</keyword>
<feature type="transmembrane region" description="Helical" evidence="6">
    <location>
        <begin position="42"/>
        <end position="65"/>
    </location>
</feature>
<feature type="transmembrane region" description="Helical" evidence="6">
    <location>
        <begin position="102"/>
        <end position="124"/>
    </location>
</feature>
<feature type="transmembrane region" description="Helical" evidence="6">
    <location>
        <begin position="330"/>
        <end position="348"/>
    </location>
</feature>
<evidence type="ECO:0000313" key="9">
    <source>
        <dbReference type="Proteomes" id="UP000294581"/>
    </source>
</evidence>
<evidence type="ECO:0000256" key="2">
    <source>
        <dbReference type="ARBA" id="ARBA00022448"/>
    </source>
</evidence>
<feature type="transmembrane region" description="Helical" evidence="6">
    <location>
        <begin position="221"/>
        <end position="245"/>
    </location>
</feature>
<feature type="transmembrane region" description="Helical" evidence="6">
    <location>
        <begin position="266"/>
        <end position="289"/>
    </location>
</feature>
<dbReference type="GO" id="GO:0022857">
    <property type="term" value="F:transmembrane transporter activity"/>
    <property type="evidence" value="ECO:0007669"/>
    <property type="project" value="InterPro"/>
</dbReference>
<organism evidence="8 9">
    <name type="scientific">Alicyclobacillus sacchari</name>
    <dbReference type="NCBI Taxonomy" id="392010"/>
    <lineage>
        <taxon>Bacteria</taxon>
        <taxon>Bacillati</taxon>
        <taxon>Bacillota</taxon>
        <taxon>Bacilli</taxon>
        <taxon>Bacillales</taxon>
        <taxon>Alicyclobacillaceae</taxon>
        <taxon>Alicyclobacillus</taxon>
    </lineage>
</organism>